<keyword evidence="8" id="KW-1185">Reference proteome</keyword>
<evidence type="ECO:0000256" key="1">
    <source>
        <dbReference type="ARBA" id="ARBA00008779"/>
    </source>
</evidence>
<evidence type="ECO:0000256" key="2">
    <source>
        <dbReference type="ARBA" id="ARBA00022723"/>
    </source>
</evidence>
<evidence type="ECO:0000256" key="5">
    <source>
        <dbReference type="SAM" id="SignalP"/>
    </source>
</evidence>
<dbReference type="PROSITE" id="PS00523">
    <property type="entry name" value="SULFATASE_1"/>
    <property type="match status" value="1"/>
</dbReference>
<dbReference type="PANTHER" id="PTHR42693">
    <property type="entry name" value="ARYLSULFATASE FAMILY MEMBER"/>
    <property type="match status" value="1"/>
</dbReference>
<evidence type="ECO:0000256" key="3">
    <source>
        <dbReference type="ARBA" id="ARBA00022801"/>
    </source>
</evidence>
<comment type="caution">
    <text evidence="7">The sequence shown here is derived from an EMBL/GenBank/DDBJ whole genome shotgun (WGS) entry which is preliminary data.</text>
</comment>
<dbReference type="InterPro" id="IPR050738">
    <property type="entry name" value="Sulfatase"/>
</dbReference>
<feature type="signal peptide" evidence="5">
    <location>
        <begin position="1"/>
        <end position="25"/>
    </location>
</feature>
<feature type="domain" description="Sulfatase N-terminal" evidence="6">
    <location>
        <begin position="34"/>
        <end position="344"/>
    </location>
</feature>
<keyword evidence="2" id="KW-0479">Metal-binding</keyword>
<dbReference type="PROSITE" id="PS51257">
    <property type="entry name" value="PROKAR_LIPOPROTEIN"/>
    <property type="match status" value="1"/>
</dbReference>
<reference evidence="7 8" key="1">
    <citation type="submission" date="2020-04" db="EMBL/GenBank/DDBJ databases">
        <title>Flammeovirga sp. SR4, a novel species isolated from seawater.</title>
        <authorList>
            <person name="Wang X."/>
        </authorList>
    </citation>
    <scope>NUCLEOTIDE SEQUENCE [LARGE SCALE GENOMIC DNA]</scope>
    <source>
        <strain evidence="7 8">ATCC 23126</strain>
    </source>
</reference>
<dbReference type="AlphaFoldDB" id="A0A7X9XAY3"/>
<dbReference type="GO" id="GO:0016740">
    <property type="term" value="F:transferase activity"/>
    <property type="evidence" value="ECO:0007669"/>
    <property type="project" value="UniProtKB-KW"/>
</dbReference>
<organism evidence="7 8">
    <name type="scientific">Flammeovirga aprica JL-4</name>
    <dbReference type="NCBI Taxonomy" id="694437"/>
    <lineage>
        <taxon>Bacteria</taxon>
        <taxon>Pseudomonadati</taxon>
        <taxon>Bacteroidota</taxon>
        <taxon>Cytophagia</taxon>
        <taxon>Cytophagales</taxon>
        <taxon>Flammeovirgaceae</taxon>
        <taxon>Flammeovirga</taxon>
    </lineage>
</organism>
<dbReference type="Gene3D" id="3.30.1120.10">
    <property type="match status" value="1"/>
</dbReference>
<keyword evidence="5" id="KW-0732">Signal</keyword>
<accession>A0A7X9XAY3</accession>
<dbReference type="EMBL" id="JABANE010000056">
    <property type="protein sequence ID" value="NME70150.1"/>
    <property type="molecule type" value="Genomic_DNA"/>
</dbReference>
<name>A0A7X9XAY3_9BACT</name>
<keyword evidence="3 7" id="KW-0378">Hydrolase</keyword>
<dbReference type="Pfam" id="PF00884">
    <property type="entry name" value="Sulfatase"/>
    <property type="match status" value="1"/>
</dbReference>
<comment type="similarity">
    <text evidence="1">Belongs to the sulfatase family.</text>
</comment>
<dbReference type="Gene3D" id="3.40.720.10">
    <property type="entry name" value="Alkaline Phosphatase, subunit A"/>
    <property type="match status" value="1"/>
</dbReference>
<keyword evidence="4" id="KW-0106">Calcium</keyword>
<dbReference type="InterPro" id="IPR000917">
    <property type="entry name" value="Sulfatase_N"/>
</dbReference>
<protein>
    <submittedName>
        <fullName evidence="7">Sulfatase-like hydrolase/transferase</fullName>
    </submittedName>
</protein>
<evidence type="ECO:0000313" key="7">
    <source>
        <dbReference type="EMBL" id="NME70150.1"/>
    </source>
</evidence>
<dbReference type="InterPro" id="IPR024607">
    <property type="entry name" value="Sulfatase_CS"/>
</dbReference>
<keyword evidence="7" id="KW-0808">Transferase</keyword>
<dbReference type="InterPro" id="IPR017850">
    <property type="entry name" value="Alkaline_phosphatase_core_sf"/>
</dbReference>
<evidence type="ECO:0000313" key="8">
    <source>
        <dbReference type="Proteomes" id="UP000576082"/>
    </source>
</evidence>
<feature type="chain" id="PRO_5030653154" evidence="5">
    <location>
        <begin position="26"/>
        <end position="459"/>
    </location>
</feature>
<evidence type="ECO:0000256" key="4">
    <source>
        <dbReference type="ARBA" id="ARBA00022837"/>
    </source>
</evidence>
<dbReference type="RefSeq" id="WP_169658396.1">
    <property type="nucleotide sequence ID" value="NZ_JABANE010000056.1"/>
</dbReference>
<proteinExistence type="inferred from homology"/>
<dbReference type="GO" id="GO:0046872">
    <property type="term" value="F:metal ion binding"/>
    <property type="evidence" value="ECO:0007669"/>
    <property type="project" value="UniProtKB-KW"/>
</dbReference>
<sequence length="459" mass="52569">MKRRVIVRCCALLLMVLGCNSQISKQEVALLEQPNIIFIYTDDWGYGDLGCYGNTEVKTPNIDQLAKEGKRFTQFHNSSGVCSPSRASILTGHFPARHNIHGTFENNVLNTERGMPNWLDEKTPFLLPRMMQNLGYITAHFGKWDLGKLPDGDSSTPKPKDYGYDEASVWNGNGPIWKGEEDTLWVQNSSKLVIDEAIDFILRKKNQKPLFINLWMKDPHRPLIPSDEQKKVYDGFSKEKETYYAVLSEADKHIGRLMKVLEELHLRENTILIFSSDNGPANYDVAKTAGSTAGLRGRMLDTFQGGINVPFIISWPGHVKQGAVDSTSVLSGVDILPTFCELGGMEELPEAYQADGESFASVFENRTFNRTKPLFWDWRFSVPTEDQNDTHWVANAVRYGDWKLLVDEENKRQELYHLTEDRFEQHNLADKNEYMTKKLSEKLQQWKETLPYYTQKVPL</sequence>
<dbReference type="PANTHER" id="PTHR42693:SF53">
    <property type="entry name" value="ENDO-4-O-SULFATASE"/>
    <property type="match status" value="1"/>
</dbReference>
<evidence type="ECO:0000259" key="6">
    <source>
        <dbReference type="Pfam" id="PF00884"/>
    </source>
</evidence>
<dbReference type="Proteomes" id="UP000576082">
    <property type="component" value="Unassembled WGS sequence"/>
</dbReference>
<dbReference type="SUPFAM" id="SSF53649">
    <property type="entry name" value="Alkaline phosphatase-like"/>
    <property type="match status" value="1"/>
</dbReference>
<dbReference type="GO" id="GO:0004065">
    <property type="term" value="F:arylsulfatase activity"/>
    <property type="evidence" value="ECO:0007669"/>
    <property type="project" value="TreeGrafter"/>
</dbReference>
<gene>
    <name evidence="7" type="ORF">HHU12_19400</name>
</gene>